<dbReference type="EMBL" id="KB445808">
    <property type="protein sequence ID" value="EMD32963.1"/>
    <property type="molecule type" value="Genomic_DNA"/>
</dbReference>
<dbReference type="Proteomes" id="UP000016930">
    <property type="component" value="Unassembled WGS sequence"/>
</dbReference>
<protein>
    <submittedName>
        <fullName evidence="1">Uncharacterized protein</fullName>
    </submittedName>
</protein>
<evidence type="ECO:0000313" key="1">
    <source>
        <dbReference type="EMBL" id="EMD32963.1"/>
    </source>
</evidence>
<proteinExistence type="predicted"/>
<keyword evidence="2" id="KW-1185">Reference proteome</keyword>
<organism evidence="1 2">
    <name type="scientific">Ceriporiopsis subvermispora (strain B)</name>
    <name type="common">White-rot fungus</name>
    <name type="synonym">Gelatoporia subvermispora</name>
    <dbReference type="NCBI Taxonomy" id="914234"/>
    <lineage>
        <taxon>Eukaryota</taxon>
        <taxon>Fungi</taxon>
        <taxon>Dikarya</taxon>
        <taxon>Basidiomycota</taxon>
        <taxon>Agaricomycotina</taxon>
        <taxon>Agaricomycetes</taxon>
        <taxon>Polyporales</taxon>
        <taxon>Gelatoporiaceae</taxon>
        <taxon>Gelatoporia</taxon>
    </lineage>
</organism>
<gene>
    <name evidence="1" type="ORF">CERSUDRAFT_118394</name>
</gene>
<evidence type="ECO:0000313" key="2">
    <source>
        <dbReference type="Proteomes" id="UP000016930"/>
    </source>
</evidence>
<accession>M2Q827</accession>
<name>M2Q827_CERS8</name>
<feature type="non-terminal residue" evidence="1">
    <location>
        <position position="1"/>
    </location>
</feature>
<dbReference type="AlphaFoldDB" id="M2Q827"/>
<dbReference type="HOGENOM" id="CLU_2460687_0_0_1"/>
<reference evidence="1 2" key="1">
    <citation type="journal article" date="2012" name="Proc. Natl. Acad. Sci. U.S.A.">
        <title>Comparative genomics of Ceriporiopsis subvermispora and Phanerochaete chrysosporium provide insight into selective ligninolysis.</title>
        <authorList>
            <person name="Fernandez-Fueyo E."/>
            <person name="Ruiz-Duenas F.J."/>
            <person name="Ferreira P."/>
            <person name="Floudas D."/>
            <person name="Hibbett D.S."/>
            <person name="Canessa P."/>
            <person name="Larrondo L.F."/>
            <person name="James T.Y."/>
            <person name="Seelenfreund D."/>
            <person name="Lobos S."/>
            <person name="Polanco R."/>
            <person name="Tello M."/>
            <person name="Honda Y."/>
            <person name="Watanabe T."/>
            <person name="Watanabe T."/>
            <person name="Ryu J.S."/>
            <person name="Kubicek C.P."/>
            <person name="Schmoll M."/>
            <person name="Gaskell J."/>
            <person name="Hammel K.E."/>
            <person name="St John F.J."/>
            <person name="Vanden Wymelenberg A."/>
            <person name="Sabat G."/>
            <person name="Splinter BonDurant S."/>
            <person name="Syed K."/>
            <person name="Yadav J.S."/>
            <person name="Doddapaneni H."/>
            <person name="Subramanian V."/>
            <person name="Lavin J.L."/>
            <person name="Oguiza J.A."/>
            <person name="Perez G."/>
            <person name="Pisabarro A.G."/>
            <person name="Ramirez L."/>
            <person name="Santoyo F."/>
            <person name="Master E."/>
            <person name="Coutinho P.M."/>
            <person name="Henrissat B."/>
            <person name="Lombard V."/>
            <person name="Magnuson J.K."/>
            <person name="Kuees U."/>
            <person name="Hori C."/>
            <person name="Igarashi K."/>
            <person name="Samejima M."/>
            <person name="Held B.W."/>
            <person name="Barry K.W."/>
            <person name="LaButti K.M."/>
            <person name="Lapidus A."/>
            <person name="Lindquist E.A."/>
            <person name="Lucas S.M."/>
            <person name="Riley R."/>
            <person name="Salamov A.A."/>
            <person name="Hoffmeister D."/>
            <person name="Schwenk D."/>
            <person name="Hadar Y."/>
            <person name="Yarden O."/>
            <person name="de Vries R.P."/>
            <person name="Wiebenga A."/>
            <person name="Stenlid J."/>
            <person name="Eastwood D."/>
            <person name="Grigoriev I.V."/>
            <person name="Berka R.M."/>
            <person name="Blanchette R.A."/>
            <person name="Kersten P."/>
            <person name="Martinez A.T."/>
            <person name="Vicuna R."/>
            <person name="Cullen D."/>
        </authorList>
    </citation>
    <scope>NUCLEOTIDE SEQUENCE [LARGE SCALE GENOMIC DNA]</scope>
    <source>
        <strain evidence="1 2">B</strain>
    </source>
</reference>
<sequence length="89" mass="10317">LPPLVYNLGTALILRSIFLIPHHLHRRLLRYQRARFAHPPDATRHRLLNSNCHPNEQRPGRVKRRCARLQCTSTPRLRSHRAGTISCVG</sequence>